<feature type="transmembrane region" description="Helical" evidence="12">
    <location>
        <begin position="1838"/>
        <end position="1860"/>
    </location>
</feature>
<feature type="region of interest" description="Disordered" evidence="11">
    <location>
        <begin position="916"/>
        <end position="937"/>
    </location>
</feature>
<evidence type="ECO:0000259" key="13">
    <source>
        <dbReference type="PROSITE" id="PS50011"/>
    </source>
</evidence>
<dbReference type="GO" id="GO:0036498">
    <property type="term" value="P:IRE1-mediated unfolded protein response"/>
    <property type="evidence" value="ECO:0007669"/>
    <property type="project" value="TreeGrafter"/>
</dbReference>
<dbReference type="InterPro" id="IPR002110">
    <property type="entry name" value="Ankyrin_rpt"/>
</dbReference>
<dbReference type="SMART" id="SM00248">
    <property type="entry name" value="ANK"/>
    <property type="match status" value="5"/>
</dbReference>
<feature type="region of interest" description="Disordered" evidence="11">
    <location>
        <begin position="1067"/>
        <end position="1087"/>
    </location>
</feature>
<evidence type="ECO:0000256" key="3">
    <source>
        <dbReference type="ARBA" id="ARBA00022483"/>
    </source>
</evidence>
<keyword evidence="3" id="KW-0268">Exocytosis</keyword>
<dbReference type="GO" id="GO:0044218">
    <property type="term" value="C:other organism cell membrane"/>
    <property type="evidence" value="ECO:0007669"/>
    <property type="project" value="UniProtKB-KW"/>
</dbReference>
<evidence type="ECO:0000256" key="12">
    <source>
        <dbReference type="SAM" id="Phobius"/>
    </source>
</evidence>
<feature type="transmembrane region" description="Helical" evidence="12">
    <location>
        <begin position="1880"/>
        <end position="1904"/>
    </location>
</feature>
<keyword evidence="15" id="KW-1185">Reference proteome</keyword>
<dbReference type="SUPFAM" id="SSF48403">
    <property type="entry name" value="Ankyrin repeat"/>
    <property type="match status" value="1"/>
</dbReference>
<keyword evidence="12" id="KW-0472">Membrane</keyword>
<evidence type="ECO:0000256" key="6">
    <source>
        <dbReference type="ARBA" id="ARBA00022656"/>
    </source>
</evidence>
<feature type="transmembrane region" description="Helical" evidence="12">
    <location>
        <begin position="1746"/>
        <end position="1770"/>
    </location>
</feature>
<feature type="transmembrane region" description="Helical" evidence="12">
    <location>
        <begin position="1776"/>
        <end position="1796"/>
    </location>
</feature>
<dbReference type="InterPro" id="IPR000719">
    <property type="entry name" value="Prot_kinase_dom"/>
</dbReference>
<evidence type="ECO:0000313" key="15">
    <source>
        <dbReference type="Proteomes" id="UP001054837"/>
    </source>
</evidence>
<dbReference type="GO" id="GO:0004521">
    <property type="term" value="F:RNA endonuclease activity"/>
    <property type="evidence" value="ECO:0007669"/>
    <property type="project" value="InterPro"/>
</dbReference>
<dbReference type="Pfam" id="PF12796">
    <property type="entry name" value="Ank_2"/>
    <property type="match status" value="1"/>
</dbReference>
<dbReference type="InterPro" id="IPR036770">
    <property type="entry name" value="Ankyrin_rpt-contain_sf"/>
</dbReference>
<evidence type="ECO:0000256" key="7">
    <source>
        <dbReference type="ARBA" id="ARBA00022699"/>
    </source>
</evidence>
<evidence type="ECO:0000256" key="1">
    <source>
        <dbReference type="ARBA" id="ARBA00004175"/>
    </source>
</evidence>
<feature type="compositionally biased region" description="Basic and acidic residues" evidence="11">
    <location>
        <begin position="1067"/>
        <end position="1078"/>
    </location>
</feature>
<evidence type="ECO:0000256" key="8">
    <source>
        <dbReference type="ARBA" id="ARBA00023028"/>
    </source>
</evidence>
<keyword evidence="7" id="KW-0528">Neurotoxin</keyword>
<dbReference type="GO" id="GO:0005524">
    <property type="term" value="F:ATP binding"/>
    <property type="evidence" value="ECO:0007669"/>
    <property type="project" value="InterPro"/>
</dbReference>
<dbReference type="GO" id="GO:0044231">
    <property type="term" value="C:host cell presynaptic membrane"/>
    <property type="evidence" value="ECO:0007669"/>
    <property type="project" value="UniProtKB-KW"/>
</dbReference>
<evidence type="ECO:0000256" key="2">
    <source>
        <dbReference type="ARBA" id="ARBA00004613"/>
    </source>
</evidence>
<dbReference type="GO" id="GO:0051082">
    <property type="term" value="F:unfolded protein binding"/>
    <property type="evidence" value="ECO:0007669"/>
    <property type="project" value="TreeGrafter"/>
</dbReference>
<reference evidence="14 15" key="1">
    <citation type="submission" date="2021-06" db="EMBL/GenBank/DDBJ databases">
        <title>Caerostris darwini draft genome.</title>
        <authorList>
            <person name="Kono N."/>
            <person name="Arakawa K."/>
        </authorList>
    </citation>
    <scope>NUCLEOTIDE SEQUENCE [LARGE SCALE GENOMIC DNA]</scope>
</reference>
<evidence type="ECO:0000313" key="14">
    <source>
        <dbReference type="EMBL" id="GIY04493.1"/>
    </source>
</evidence>
<dbReference type="PROSITE" id="PS50297">
    <property type="entry name" value="ANK_REP_REGION"/>
    <property type="match status" value="2"/>
</dbReference>
<feature type="compositionally biased region" description="Low complexity" evidence="11">
    <location>
        <begin position="918"/>
        <end position="932"/>
    </location>
</feature>
<feature type="region of interest" description="Disordered" evidence="11">
    <location>
        <begin position="1261"/>
        <end position="1283"/>
    </location>
</feature>
<keyword evidence="12" id="KW-0812">Transmembrane</keyword>
<protein>
    <recommendedName>
        <fullName evidence="13">Protein kinase domain-containing protein</fullName>
    </recommendedName>
</protein>
<comment type="caution">
    <text evidence="14">The sequence shown here is derived from an EMBL/GenBank/DDBJ whole genome shotgun (WGS) entry which is preliminary data.</text>
</comment>
<sequence>MQGIQKKNERKEVKISKFYSSLQARPNIKNIERLIEEEIEFAFWKKKLTKPFRKELERYPLLAKAVYLGCERAVDDLLEAGESVNERILDGSTPLMIAVDKGHVTIVQKLLKMGADMRLTQNDGHTILTIAVERGFVEYAKFFSGLSVVKVDHQTKEGRSALMLAAMRSQPEIVKCLLERGASVLLEDKVHHKGLITVHPDLDTATSSDLKFGEGGRIFRSSSLSSFEGHSGLRTYQVYGFIWSMNYSLSTSTRTGHPLFGNPTHHTPHIKTSQAFKNGGTPTVGSTVLCIALVQKQPEIIEMLLETLNKKDRDIYVKKRIELLYRPRLCSNFEVTYFYKKILFRVLLAIKQYLTNGTELLFKYKIFFALIKCIEMNQGDPEILWQAFHLSACLMYNSVANNSYVLKDMAELYAESKGQNFSLKIMTCSHYKNNSDVRDAAFMPIQACCVGCYSGRLWLKDNHCRIMKYVNEFRSNLPVLKFWLKSEVGKAKIIFELFEVMIQRIATEEFDSNFGRDMALSNSSDLIDSYECSSVDNESLEDDFESSSAFLEIKPPSRNLSMPSTTSVKLQVKKKAEAQRKVKNLKFHAKFDKKNTMNTVSQMKNVNFFPTVSSKKINCATLDSQTGYADALKRNLNCKSEEEVKVEQFAAEDNENPQKVNADNDSLLNQVSPCRIENMNKNYSEKQRIHWNSTNDSSENIEDAFKSYASVTSQNNASKSVNEKVDTLNDKENNNKSHEIYSIWNEVKQPHKFLSLITKFYPMSNIPVSQVSSLETVFKDENQSVDISLHEEEEEGTEEEQTRPNLSFCEDGSSEDSIKTHEIIRKELETESTFSKKNIKQYHSPDLESKQKRIDVEAENLYCLLEGLNLDQNPTDINYIGRDMDFIKNHKRLNREQTNPKSVYVKENTTNDIIQFASNRSEQNDNDSNSNDPIISRRTYSDVARTNIDQIVENIKILPKTEINENEEANVFFKVKELDESNSNYHTDSLKNKLDCLQSEQESTEEQFITNTASKLRMETINKLKVNEDTEGKMPLPGCNAYQSRKDIPIENCNLENKQDPRMVKMTDNKETDEKVSESEESCTTARKGPKMVNLSIEKEKSWKKDCNLLDGSFAIDVPINTHFRLRCLKTIRQRVIALEDLNRPPIICKFKLLSLQKYLSLYQRLVHHSLREVQNTDQKSNPVKTDFDTLVTNIEYPLSKSFKKKITVFTKSNIIPQAANGAKNNNLVRTGIPHPEEPKFTNFLSNLSKVTIIKTPKLSNDSSQRKMAKLPPKNNSEWKRKTAREEEFIRRRALMSGDSPDNREVKNRYIDTGFPPHFINCESGSKWFTVLHNLKPCVPLSQFLLDPFSTEAANSSKSSNLHHIDSAVGNIVFCTKEECTLREGSFGTYAGLIVNNGTPICVREIGASSIVTDKAALSLSRRRLLKHERLTVFYDATISPKNFKMNFITELCEYSLPEYLKTAKINKYFPGPVFRKFLVIDLLEGIRYLHQKRIVHGHLKPSNILITTDHRLKIADYYLLDVFPLTWGIKILDLKFRPIGSNISEFCWRSTKLILAENEVDARAGISLASDVQLCGMLTFYILSDGKHPFGLSEQECQENIRQGLPKRLHCLESIEARDLVNESVKGKASERPSIEVMVSKPTRIAEEFKESCIEAKDWITSVSLSMTLLLLRCSLHCKKSQIFKVIRKLHDFSKFHQHFPLPSVKKYAISACVLSFLLPISTTVVTLIFVMTDVDGHRSMINKLYFTSNSTVSSEVLFGIMSVGLQILTAVHFFIFPALTMTLLSFIYSSYIDILKHRLVSTRQNLSKKVTQQTISEALDFLTAVRKIHGDIEDSVSFIAFLAYALTFENILNLVCIFSNDFLSSMVVLRALYTINNFLWTTVWFIVLTLCGSKTNCIGFLLKSLSQDIITHQNMDSKLRGNKELLYLHLLKDCSKLSLRFTGFGMFLVDKKLFLSTSGVLLTYGVLFGRDLRM</sequence>
<feature type="repeat" description="ANK" evidence="10">
    <location>
        <begin position="90"/>
        <end position="122"/>
    </location>
</feature>
<evidence type="ECO:0000256" key="10">
    <source>
        <dbReference type="PROSITE-ProRule" id="PRU00023"/>
    </source>
</evidence>
<dbReference type="SUPFAM" id="SSF56112">
    <property type="entry name" value="Protein kinase-like (PK-like)"/>
    <property type="match status" value="1"/>
</dbReference>
<feature type="domain" description="Protein kinase" evidence="13">
    <location>
        <begin position="1376"/>
        <end position="1645"/>
    </location>
</feature>
<keyword evidence="9" id="KW-1053">Target membrane</keyword>
<keyword evidence="12" id="KW-1133">Transmembrane helix</keyword>
<evidence type="ECO:0000256" key="9">
    <source>
        <dbReference type="ARBA" id="ARBA00023298"/>
    </source>
</evidence>
<evidence type="ECO:0000256" key="11">
    <source>
        <dbReference type="SAM" id="MobiDB-lite"/>
    </source>
</evidence>
<dbReference type="PANTHER" id="PTHR13954">
    <property type="entry name" value="IRE1-RELATED"/>
    <property type="match status" value="1"/>
</dbReference>
<feature type="repeat" description="ANK" evidence="10">
    <location>
        <begin position="157"/>
        <end position="189"/>
    </location>
</feature>
<dbReference type="SMART" id="SM00220">
    <property type="entry name" value="S_TKc"/>
    <property type="match status" value="1"/>
</dbReference>
<feature type="region of interest" description="Disordered" evidence="11">
    <location>
        <begin position="789"/>
        <end position="816"/>
    </location>
</feature>
<evidence type="ECO:0000256" key="4">
    <source>
        <dbReference type="ARBA" id="ARBA00022525"/>
    </source>
</evidence>
<dbReference type="GO" id="GO:0070059">
    <property type="term" value="P:intrinsic apoptotic signaling pathway in response to endoplasmic reticulum stress"/>
    <property type="evidence" value="ECO:0007669"/>
    <property type="project" value="TreeGrafter"/>
</dbReference>
<name>A0AAV4Q3I6_9ARAC</name>
<proteinExistence type="predicted"/>
<keyword evidence="6" id="KW-0800">Toxin</keyword>
<dbReference type="GO" id="GO:0004674">
    <property type="term" value="F:protein serine/threonine kinase activity"/>
    <property type="evidence" value="ECO:0007669"/>
    <property type="project" value="InterPro"/>
</dbReference>
<dbReference type="Gene3D" id="1.10.510.10">
    <property type="entry name" value="Transferase(Phosphotransferase) domain 1"/>
    <property type="match status" value="1"/>
</dbReference>
<dbReference type="Proteomes" id="UP001054837">
    <property type="component" value="Unassembled WGS sequence"/>
</dbReference>
<dbReference type="PROSITE" id="PS50088">
    <property type="entry name" value="ANK_REPEAT"/>
    <property type="match status" value="2"/>
</dbReference>
<dbReference type="PROSITE" id="PS50011">
    <property type="entry name" value="PROTEIN_KINASE_DOM"/>
    <property type="match status" value="1"/>
</dbReference>
<dbReference type="EMBL" id="BPLQ01003930">
    <property type="protein sequence ID" value="GIY04493.1"/>
    <property type="molecule type" value="Genomic_DNA"/>
</dbReference>
<dbReference type="GO" id="GO:1990604">
    <property type="term" value="C:IRE1-TRAF2-ASK1 complex"/>
    <property type="evidence" value="ECO:0007669"/>
    <property type="project" value="TreeGrafter"/>
</dbReference>
<dbReference type="InterPro" id="IPR011009">
    <property type="entry name" value="Kinase-like_dom_sf"/>
</dbReference>
<comment type="subcellular location">
    <subcellularLocation>
        <location evidence="2">Secreted</location>
    </subcellularLocation>
    <subcellularLocation>
        <location evidence="1">Target cell membrane</location>
    </subcellularLocation>
</comment>
<dbReference type="Pfam" id="PF00069">
    <property type="entry name" value="Pkinase"/>
    <property type="match status" value="1"/>
</dbReference>
<keyword evidence="10" id="KW-0040">ANK repeat</keyword>
<keyword evidence="4" id="KW-0964">Secreted</keyword>
<keyword evidence="8" id="KW-0638">Presynaptic neurotoxin</keyword>
<dbReference type="Gene3D" id="1.25.40.20">
    <property type="entry name" value="Ankyrin repeat-containing domain"/>
    <property type="match status" value="2"/>
</dbReference>
<accession>A0AAV4Q3I6</accession>
<dbReference type="GO" id="GO:0090729">
    <property type="term" value="F:toxin activity"/>
    <property type="evidence" value="ECO:0007669"/>
    <property type="project" value="UniProtKB-KW"/>
</dbReference>
<dbReference type="GO" id="GO:0005576">
    <property type="term" value="C:extracellular region"/>
    <property type="evidence" value="ECO:0007669"/>
    <property type="project" value="UniProtKB-SubCell"/>
</dbReference>
<feature type="transmembrane region" description="Helical" evidence="12">
    <location>
        <begin position="1709"/>
        <end position="1734"/>
    </location>
</feature>
<keyword evidence="5" id="KW-1052">Target cell membrane</keyword>
<dbReference type="PANTHER" id="PTHR13954:SF6">
    <property type="entry name" value="NON-SPECIFIC SERINE_THREONINE PROTEIN KINASE"/>
    <property type="match status" value="1"/>
</dbReference>
<organism evidence="14 15">
    <name type="scientific">Caerostris darwini</name>
    <dbReference type="NCBI Taxonomy" id="1538125"/>
    <lineage>
        <taxon>Eukaryota</taxon>
        <taxon>Metazoa</taxon>
        <taxon>Ecdysozoa</taxon>
        <taxon>Arthropoda</taxon>
        <taxon>Chelicerata</taxon>
        <taxon>Arachnida</taxon>
        <taxon>Araneae</taxon>
        <taxon>Araneomorphae</taxon>
        <taxon>Entelegynae</taxon>
        <taxon>Araneoidea</taxon>
        <taxon>Araneidae</taxon>
        <taxon>Caerostris</taxon>
    </lineage>
</organism>
<dbReference type="InterPro" id="IPR045133">
    <property type="entry name" value="IRE1/2-like"/>
</dbReference>
<gene>
    <name evidence="14" type="primary">AVEN_273406_1</name>
    <name evidence="14" type="ORF">CDAR_252901</name>
</gene>
<dbReference type="GO" id="GO:0006887">
    <property type="term" value="P:exocytosis"/>
    <property type="evidence" value="ECO:0007669"/>
    <property type="project" value="UniProtKB-KW"/>
</dbReference>
<evidence type="ECO:0000256" key="5">
    <source>
        <dbReference type="ARBA" id="ARBA00022537"/>
    </source>
</evidence>